<dbReference type="Pfam" id="PF26326">
    <property type="entry name" value="YtzJ"/>
    <property type="match status" value="1"/>
</dbReference>
<proteinExistence type="predicted"/>
<keyword evidence="2" id="KW-1185">Reference proteome</keyword>
<name>A0A1H3TWS5_9BACI</name>
<reference evidence="2" key="1">
    <citation type="submission" date="2016-10" db="EMBL/GenBank/DDBJ databases">
        <authorList>
            <person name="Varghese N."/>
            <person name="Submissions S."/>
        </authorList>
    </citation>
    <scope>NUCLEOTIDE SEQUENCE [LARGE SCALE GENOMIC DNA]</scope>
    <source>
        <strain evidence="2">SP</strain>
    </source>
</reference>
<accession>A0A1H3TWS5</accession>
<dbReference type="AlphaFoldDB" id="A0A1H3TWS5"/>
<dbReference type="InterPro" id="IPR058867">
    <property type="entry name" value="YtzJ"/>
</dbReference>
<dbReference type="Proteomes" id="UP000198935">
    <property type="component" value="Unassembled WGS sequence"/>
</dbReference>
<evidence type="ECO:0000313" key="2">
    <source>
        <dbReference type="Proteomes" id="UP000198935"/>
    </source>
</evidence>
<organism evidence="1 2">
    <name type="scientific">Evansella caseinilytica</name>
    <dbReference type="NCBI Taxonomy" id="1503961"/>
    <lineage>
        <taxon>Bacteria</taxon>
        <taxon>Bacillati</taxon>
        <taxon>Bacillota</taxon>
        <taxon>Bacilli</taxon>
        <taxon>Bacillales</taxon>
        <taxon>Bacillaceae</taxon>
        <taxon>Evansella</taxon>
    </lineage>
</organism>
<sequence length="99" mass="11429">MLLFFEKYKILRSTNEFSDIIKAERYAKIFRRKVEPAMKVMSRSKIVREKVSKIQAGYSAYAETKEVCDLIKKELASLGIDVIEDVSPQGHWFIPADKG</sequence>
<protein>
    <submittedName>
        <fullName evidence="1">Uncharacterized protein</fullName>
    </submittedName>
</protein>
<dbReference type="STRING" id="1503961.SAMN05421736_116116"/>
<evidence type="ECO:0000313" key="1">
    <source>
        <dbReference type="EMBL" id="SDZ54693.1"/>
    </source>
</evidence>
<dbReference type="EMBL" id="FNPI01000016">
    <property type="protein sequence ID" value="SDZ54693.1"/>
    <property type="molecule type" value="Genomic_DNA"/>
</dbReference>
<gene>
    <name evidence="1" type="ORF">SAMN05421736_116116</name>
</gene>